<keyword evidence="1" id="KW-0472">Membrane</keyword>
<evidence type="ECO:0000256" key="1">
    <source>
        <dbReference type="SAM" id="Phobius"/>
    </source>
</evidence>
<dbReference type="RefSeq" id="WP_007923176.1">
    <property type="nucleotide sequence ID" value="NZ_ADVG01000005.1"/>
</dbReference>
<dbReference type="eggNOG" id="COG1413">
    <property type="taxonomic scope" value="Bacteria"/>
</dbReference>
<dbReference type="OrthoDB" id="162351at2"/>
<dbReference type="SMART" id="SM00567">
    <property type="entry name" value="EZ_HEAT"/>
    <property type="match status" value="4"/>
</dbReference>
<dbReference type="Pfam" id="PF13646">
    <property type="entry name" value="HEAT_2"/>
    <property type="match status" value="1"/>
</dbReference>
<feature type="transmembrane region" description="Helical" evidence="1">
    <location>
        <begin position="290"/>
        <end position="309"/>
    </location>
</feature>
<dbReference type="PANTHER" id="PTHR12697:SF5">
    <property type="entry name" value="DEOXYHYPUSINE HYDROXYLASE"/>
    <property type="match status" value="1"/>
</dbReference>
<gene>
    <name evidence="2" type="ORF">Krac_1148</name>
</gene>
<name>D6U6C5_KTERA</name>
<proteinExistence type="predicted"/>
<feature type="transmembrane region" description="Helical" evidence="1">
    <location>
        <begin position="424"/>
        <end position="446"/>
    </location>
</feature>
<evidence type="ECO:0000313" key="2">
    <source>
        <dbReference type="EMBL" id="EFH80536.1"/>
    </source>
</evidence>
<organism evidence="2 3">
    <name type="scientific">Ktedonobacter racemifer DSM 44963</name>
    <dbReference type="NCBI Taxonomy" id="485913"/>
    <lineage>
        <taxon>Bacteria</taxon>
        <taxon>Bacillati</taxon>
        <taxon>Chloroflexota</taxon>
        <taxon>Ktedonobacteria</taxon>
        <taxon>Ktedonobacterales</taxon>
        <taxon>Ktedonobacteraceae</taxon>
        <taxon>Ktedonobacter</taxon>
    </lineage>
</organism>
<keyword evidence="1" id="KW-0812">Transmembrane</keyword>
<dbReference type="EMBL" id="ADVG01000005">
    <property type="protein sequence ID" value="EFH80536.1"/>
    <property type="molecule type" value="Genomic_DNA"/>
</dbReference>
<comment type="caution">
    <text evidence="2">The sequence shown here is derived from an EMBL/GenBank/DDBJ whole genome shotgun (WGS) entry which is preliminary data.</text>
</comment>
<reference evidence="2 3" key="1">
    <citation type="journal article" date="2011" name="Stand. Genomic Sci.">
        <title>Non-contiguous finished genome sequence and contextual data of the filamentous soil bacterium Ktedonobacter racemifer type strain (SOSP1-21).</title>
        <authorList>
            <person name="Chang Y.J."/>
            <person name="Land M."/>
            <person name="Hauser L."/>
            <person name="Chertkov O."/>
            <person name="Del Rio T.G."/>
            <person name="Nolan M."/>
            <person name="Copeland A."/>
            <person name="Tice H."/>
            <person name="Cheng J.F."/>
            <person name="Lucas S."/>
            <person name="Han C."/>
            <person name="Goodwin L."/>
            <person name="Pitluck S."/>
            <person name="Ivanova N."/>
            <person name="Ovchinikova G."/>
            <person name="Pati A."/>
            <person name="Chen A."/>
            <person name="Palaniappan K."/>
            <person name="Mavromatis K."/>
            <person name="Liolios K."/>
            <person name="Brettin T."/>
            <person name="Fiebig A."/>
            <person name="Rohde M."/>
            <person name="Abt B."/>
            <person name="Goker M."/>
            <person name="Detter J.C."/>
            <person name="Woyke T."/>
            <person name="Bristow J."/>
            <person name="Eisen J.A."/>
            <person name="Markowitz V."/>
            <person name="Hugenholtz P."/>
            <person name="Kyrpides N.C."/>
            <person name="Klenk H.P."/>
            <person name="Lapidus A."/>
        </authorList>
    </citation>
    <scope>NUCLEOTIDE SEQUENCE [LARGE SCALE GENOMIC DNA]</scope>
    <source>
        <strain evidence="3">DSM 44963</strain>
    </source>
</reference>
<dbReference type="InterPro" id="IPR016024">
    <property type="entry name" value="ARM-type_fold"/>
</dbReference>
<feature type="transmembrane region" description="Helical" evidence="1">
    <location>
        <begin position="367"/>
        <end position="398"/>
    </location>
</feature>
<keyword evidence="2" id="KW-0456">Lyase</keyword>
<dbReference type="GO" id="GO:0016491">
    <property type="term" value="F:oxidoreductase activity"/>
    <property type="evidence" value="ECO:0007669"/>
    <property type="project" value="TreeGrafter"/>
</dbReference>
<dbReference type="AlphaFoldDB" id="D6U6C5"/>
<dbReference type="InParanoid" id="D6U6C5"/>
<sequence length="456" mass="49721">MNESTPFASGQGDEKHVVPATLASDVLRQLGLDQYDSLFEHPGVNIDQPLKSPDWRVRLQALNRLPPSAVQEYHERLFALLEDPHPSIRMATLRVFSMARSGVPLERLVEIGAHDDDWRVREAVVRMLGHVQAPACIEPLCAALRDEDEAVRAAAVHALASLGDDVPVDTFSLALQDRSWIVREAAALAFGTLSEQGIALPLETLSAAAHDQDSMVRTAAVQALDAVASLVPHPTRRSWRGAFWKVWQLLWMQIRLIHIGVWIAPLLVVLSVSIFLFFKAHSEAQLQLAVSVLAVFTTAAAACDVPFLYGMKFDAGFELISSTPASMRLIVFCRFLLVVGYNIVLALGMSALLALTHHVNVLTILHIWLGPMCLLASLALALSSLIGAWGAACVTLLLEASQSLQMKATALNTFPGVDVVLSSWWQTNASIGLLTVLCLVVALLAIPRQPKVSRWA</sequence>
<feature type="transmembrane region" description="Helical" evidence="1">
    <location>
        <begin position="329"/>
        <end position="355"/>
    </location>
</feature>
<feature type="transmembrane region" description="Helical" evidence="1">
    <location>
        <begin position="259"/>
        <end position="278"/>
    </location>
</feature>
<dbReference type="InterPro" id="IPR011989">
    <property type="entry name" value="ARM-like"/>
</dbReference>
<keyword evidence="3" id="KW-1185">Reference proteome</keyword>
<dbReference type="Proteomes" id="UP000004508">
    <property type="component" value="Unassembled WGS sequence"/>
</dbReference>
<dbReference type="SUPFAM" id="SSF48371">
    <property type="entry name" value="ARM repeat"/>
    <property type="match status" value="1"/>
</dbReference>
<dbReference type="InterPro" id="IPR004155">
    <property type="entry name" value="PBS_lyase_HEAT"/>
</dbReference>
<evidence type="ECO:0000313" key="3">
    <source>
        <dbReference type="Proteomes" id="UP000004508"/>
    </source>
</evidence>
<protein>
    <submittedName>
        <fullName evidence="2">PBS lyase HEAT domain protein repeat-containing protein</fullName>
    </submittedName>
</protein>
<dbReference type="Gene3D" id="1.25.10.10">
    <property type="entry name" value="Leucine-rich Repeat Variant"/>
    <property type="match status" value="2"/>
</dbReference>
<accession>D6U6C5</accession>
<dbReference type="PANTHER" id="PTHR12697">
    <property type="entry name" value="PBS LYASE HEAT-LIKE PROTEIN"/>
    <property type="match status" value="1"/>
</dbReference>
<dbReference type="STRING" id="485913.Krac_1148"/>
<dbReference type="GO" id="GO:0016829">
    <property type="term" value="F:lyase activity"/>
    <property type="evidence" value="ECO:0007669"/>
    <property type="project" value="UniProtKB-KW"/>
</dbReference>
<keyword evidence="1" id="KW-1133">Transmembrane helix</keyword>